<dbReference type="Proteomes" id="UP000288892">
    <property type="component" value="Unassembled WGS sequence"/>
</dbReference>
<reference evidence="3 4" key="1">
    <citation type="submission" date="2017-01" db="EMBL/GenBank/DDBJ databases">
        <title>The cable genome- insights into the physiology and evolution of filamentous bacteria capable of sulfide oxidation via long distance electron transfer.</title>
        <authorList>
            <person name="Schreiber L."/>
            <person name="Bjerg J.T."/>
            <person name="Boggild A."/>
            <person name="Van De Vossenberg J."/>
            <person name="Meysman F."/>
            <person name="Nielsen L.P."/>
            <person name="Schramm A."/>
            <person name="Kjeldsen K.U."/>
        </authorList>
    </citation>
    <scope>NUCLEOTIDE SEQUENCE [LARGE SCALE GENOMIC DNA]</scope>
    <source>
        <strain evidence="3">A5</strain>
    </source>
</reference>
<feature type="transmembrane region" description="Helical" evidence="2">
    <location>
        <begin position="29"/>
        <end position="48"/>
    </location>
</feature>
<keyword evidence="2" id="KW-1133">Transmembrane helix</keyword>
<evidence type="ECO:0000313" key="3">
    <source>
        <dbReference type="EMBL" id="RWX51972.1"/>
    </source>
</evidence>
<dbReference type="Pfam" id="PF13103">
    <property type="entry name" value="TonB_2"/>
    <property type="match status" value="1"/>
</dbReference>
<evidence type="ECO:0000256" key="1">
    <source>
        <dbReference type="SAM" id="MobiDB-lite"/>
    </source>
</evidence>
<dbReference type="AlphaFoldDB" id="A0A444JFV4"/>
<feature type="compositionally biased region" description="Gly residues" evidence="1">
    <location>
        <begin position="325"/>
        <end position="347"/>
    </location>
</feature>
<gene>
    <name evidence="3" type="ORF">VU01_10554</name>
</gene>
<dbReference type="EMBL" id="MTKS01000055">
    <property type="protein sequence ID" value="RWX51972.1"/>
    <property type="molecule type" value="Genomic_DNA"/>
</dbReference>
<dbReference type="SUPFAM" id="SSF74653">
    <property type="entry name" value="TolA/TonB C-terminal domain"/>
    <property type="match status" value="1"/>
</dbReference>
<feature type="compositionally biased region" description="Basic and acidic residues" evidence="1">
    <location>
        <begin position="181"/>
        <end position="233"/>
    </location>
</feature>
<evidence type="ECO:0000256" key="2">
    <source>
        <dbReference type="SAM" id="Phobius"/>
    </source>
</evidence>
<evidence type="ECO:0000313" key="4">
    <source>
        <dbReference type="Proteomes" id="UP000288892"/>
    </source>
</evidence>
<dbReference type="InterPro" id="IPR014161">
    <property type="entry name" value="Tol-Pal_TolA"/>
</dbReference>
<feature type="compositionally biased region" description="Basic and acidic residues" evidence="1">
    <location>
        <begin position="256"/>
        <end position="274"/>
    </location>
</feature>
<comment type="caution">
    <text evidence="3">The sequence shown here is derived from an EMBL/GenBank/DDBJ whole genome shotgun (WGS) entry which is preliminary data.</text>
</comment>
<dbReference type="NCBIfam" id="TIGR02794">
    <property type="entry name" value="tolA_full"/>
    <property type="match status" value="1"/>
</dbReference>
<keyword evidence="2" id="KW-0472">Membrane</keyword>
<sequence>MKKTKSGLYIGDTWETFVAQRDRLPNWKIPLSIATVLHLVVFTSAAVFPDIGKKFKPDDVITIDLLSLPPGGPAFIAASAAGQQAAPRSKKQESAPRQPLPVEKVARNAAREQAEKPAEQPAPEIAEVAEPAPVLPVVTPIAPKKKSKVVPKTVLKPAPPPEPVAQVKSVSLHPLKRKKKLVEDIRLAVVKEQEEREKQQEQQKQRQELQQKQERERLAALEKEKAAEQERKLAARKKKQQADQRERKLAARKKKQQEAEKKKRMADQRRRSREVAEVARLARQAEQAAEQARLEAARARSEYASVAQAVSDLNTPLVSGDSGFSSGGYSEGYGGPSGRESGGGYGDYRGERVNPAVLRQYGASLNGRISSHWQLPEIVKAKLNLRTEVALTLRRDGAIEDIRFERKSGDSFFDQSVIKALRNSAPLPGFPALMHQRTQEFVLNFTPQGLTL</sequence>
<dbReference type="Gene3D" id="3.30.1150.10">
    <property type="match status" value="1"/>
</dbReference>
<organism evidence="3 4">
    <name type="scientific">Candidatus Electrothrix marina</name>
    <dbReference type="NCBI Taxonomy" id="1859130"/>
    <lineage>
        <taxon>Bacteria</taxon>
        <taxon>Pseudomonadati</taxon>
        <taxon>Thermodesulfobacteriota</taxon>
        <taxon>Desulfobulbia</taxon>
        <taxon>Desulfobulbales</taxon>
        <taxon>Desulfobulbaceae</taxon>
        <taxon>Candidatus Electrothrix</taxon>
    </lineage>
</organism>
<keyword evidence="2" id="KW-0812">Transmembrane</keyword>
<feature type="compositionally biased region" description="Basic and acidic residues" evidence="1">
    <location>
        <begin position="104"/>
        <end position="118"/>
    </location>
</feature>
<dbReference type="GO" id="GO:0016020">
    <property type="term" value="C:membrane"/>
    <property type="evidence" value="ECO:0007669"/>
    <property type="project" value="InterPro"/>
</dbReference>
<dbReference type="GO" id="GO:0019534">
    <property type="term" value="F:toxin transmembrane transporter activity"/>
    <property type="evidence" value="ECO:0007669"/>
    <property type="project" value="InterPro"/>
</dbReference>
<dbReference type="GO" id="GO:0043213">
    <property type="term" value="P:bacteriocin transport"/>
    <property type="evidence" value="ECO:0007669"/>
    <property type="project" value="InterPro"/>
</dbReference>
<feature type="region of interest" description="Disordered" evidence="1">
    <location>
        <begin position="146"/>
        <end position="274"/>
    </location>
</feature>
<accession>A0A444JFV4</accession>
<keyword evidence="4" id="KW-1185">Reference proteome</keyword>
<proteinExistence type="predicted"/>
<feature type="compositionally biased region" description="Basic and acidic residues" evidence="1">
    <location>
        <begin position="240"/>
        <end position="249"/>
    </location>
</feature>
<protein>
    <submittedName>
        <fullName evidence="3">TolA protein</fullName>
    </submittedName>
</protein>
<name>A0A444JFV4_9BACT</name>
<feature type="region of interest" description="Disordered" evidence="1">
    <location>
        <begin position="324"/>
        <end position="348"/>
    </location>
</feature>
<feature type="region of interest" description="Disordered" evidence="1">
    <location>
        <begin position="79"/>
        <end position="127"/>
    </location>
</feature>